<dbReference type="InterPro" id="IPR035647">
    <property type="entry name" value="EFG_III/V"/>
</dbReference>
<dbReference type="InterPro" id="IPR005517">
    <property type="entry name" value="Transl_elong_EFG/EF2_IV"/>
</dbReference>
<dbReference type="InterPro" id="IPR000640">
    <property type="entry name" value="EFG_V-like"/>
</dbReference>
<dbReference type="InterPro" id="IPR020568">
    <property type="entry name" value="Ribosomal_Su5_D2-typ_SF"/>
</dbReference>
<dbReference type="SUPFAM" id="SSF54980">
    <property type="entry name" value="EF-G C-terminal domain-like"/>
    <property type="match status" value="1"/>
</dbReference>
<dbReference type="SUPFAM" id="SSF54211">
    <property type="entry name" value="Ribosomal protein S5 domain 2-like"/>
    <property type="match status" value="1"/>
</dbReference>
<dbReference type="Gene3D" id="3.30.230.10">
    <property type="match status" value="1"/>
</dbReference>
<gene>
    <name evidence="5" type="primary">fusA_97</name>
    <name evidence="5" type="ORF">SDC9_195333</name>
</gene>
<dbReference type="PANTHER" id="PTHR43261:SF1">
    <property type="entry name" value="RIBOSOME-RELEASING FACTOR 2, MITOCHONDRIAL"/>
    <property type="match status" value="1"/>
</dbReference>
<dbReference type="Pfam" id="PF00679">
    <property type="entry name" value="EFG_C"/>
    <property type="match status" value="1"/>
</dbReference>
<dbReference type="GO" id="GO:0003746">
    <property type="term" value="F:translation elongation factor activity"/>
    <property type="evidence" value="ECO:0007669"/>
    <property type="project" value="UniProtKB-KW"/>
</dbReference>
<accession>A0A645IBB0</accession>
<evidence type="ECO:0000256" key="2">
    <source>
        <dbReference type="ARBA" id="ARBA00022917"/>
    </source>
</evidence>
<evidence type="ECO:0000256" key="1">
    <source>
        <dbReference type="ARBA" id="ARBA00022741"/>
    </source>
</evidence>
<keyword evidence="1" id="KW-0547">Nucleotide-binding</keyword>
<dbReference type="FunFam" id="3.30.70.240:FF:000001">
    <property type="entry name" value="Elongation factor G"/>
    <property type="match status" value="1"/>
</dbReference>
<evidence type="ECO:0000256" key="3">
    <source>
        <dbReference type="ARBA" id="ARBA00023134"/>
    </source>
</evidence>
<dbReference type="GO" id="GO:0032790">
    <property type="term" value="P:ribosome disassembly"/>
    <property type="evidence" value="ECO:0007669"/>
    <property type="project" value="TreeGrafter"/>
</dbReference>
<sequence length="153" mass="16683">MANGVLAGYEVTSLKVVLKDGSFHPVDSDALSFEICARQAFRKSCPKANPAIQEPIMSLEVVTPEDYVGDVIGDLNKRRGQITNMDSKGNARIVKAKVPLSEQFGYVTTLRTLSSGRATSTMEFSHYAELPANLAKEVIERSSGRKSDSDLDE</sequence>
<keyword evidence="5" id="KW-0251">Elongation factor</keyword>
<organism evidence="5">
    <name type="scientific">bioreactor metagenome</name>
    <dbReference type="NCBI Taxonomy" id="1076179"/>
    <lineage>
        <taxon>unclassified sequences</taxon>
        <taxon>metagenomes</taxon>
        <taxon>ecological metagenomes</taxon>
    </lineage>
</organism>
<dbReference type="PANTHER" id="PTHR43261">
    <property type="entry name" value="TRANSLATION ELONGATION FACTOR G-RELATED"/>
    <property type="match status" value="1"/>
</dbReference>
<protein>
    <submittedName>
        <fullName evidence="5">Elongation factor G 1</fullName>
    </submittedName>
</protein>
<comment type="caution">
    <text evidence="5">The sequence shown here is derived from an EMBL/GenBank/DDBJ whole genome shotgun (WGS) entry which is preliminary data.</text>
</comment>
<keyword evidence="3" id="KW-0342">GTP-binding</keyword>
<dbReference type="InterPro" id="IPR014721">
    <property type="entry name" value="Ribsml_uS5_D2-typ_fold_subgr"/>
</dbReference>
<evidence type="ECO:0000313" key="5">
    <source>
        <dbReference type="EMBL" id="MPN47729.1"/>
    </source>
</evidence>
<evidence type="ECO:0000259" key="4">
    <source>
        <dbReference type="SMART" id="SM00838"/>
    </source>
</evidence>
<dbReference type="InterPro" id="IPR035649">
    <property type="entry name" value="EFG_V"/>
</dbReference>
<dbReference type="AlphaFoldDB" id="A0A645IBB0"/>
<feature type="domain" description="Elongation factor EFG" evidence="4">
    <location>
        <begin position="51"/>
        <end position="138"/>
    </location>
</feature>
<dbReference type="Gene3D" id="3.30.70.240">
    <property type="match status" value="1"/>
</dbReference>
<dbReference type="Pfam" id="PF03764">
    <property type="entry name" value="EFG_IV"/>
    <property type="match status" value="1"/>
</dbReference>
<dbReference type="SMART" id="SM00838">
    <property type="entry name" value="EFG_C"/>
    <property type="match status" value="1"/>
</dbReference>
<dbReference type="CDD" id="cd03713">
    <property type="entry name" value="EFG_mtEFG_C"/>
    <property type="match status" value="1"/>
</dbReference>
<name>A0A645IBB0_9ZZZZ</name>
<keyword evidence="2" id="KW-0648">Protein biosynthesis</keyword>
<dbReference type="GO" id="GO:0005525">
    <property type="term" value="F:GTP binding"/>
    <property type="evidence" value="ECO:0007669"/>
    <property type="project" value="UniProtKB-KW"/>
</dbReference>
<proteinExistence type="predicted"/>
<dbReference type="EMBL" id="VSSQ01109438">
    <property type="protein sequence ID" value="MPN47729.1"/>
    <property type="molecule type" value="Genomic_DNA"/>
</dbReference>
<reference evidence="5" key="1">
    <citation type="submission" date="2019-08" db="EMBL/GenBank/DDBJ databases">
        <authorList>
            <person name="Kucharzyk K."/>
            <person name="Murdoch R.W."/>
            <person name="Higgins S."/>
            <person name="Loffler F."/>
        </authorList>
    </citation>
    <scope>NUCLEOTIDE SEQUENCE</scope>
</reference>